<evidence type="ECO:0000256" key="1">
    <source>
        <dbReference type="SAM" id="MobiDB-lite"/>
    </source>
</evidence>
<dbReference type="EMBL" id="JAIVFG010000020">
    <property type="protein sequence ID" value="MDB0571765.1"/>
    <property type="molecule type" value="Genomic_DNA"/>
</dbReference>
<feature type="region of interest" description="Disordered" evidence="1">
    <location>
        <begin position="20"/>
        <end position="44"/>
    </location>
</feature>
<evidence type="ECO:0000313" key="3">
    <source>
        <dbReference type="Proteomes" id="UP001144050"/>
    </source>
</evidence>
<reference evidence="2" key="1">
    <citation type="submission" date="2021-09" db="EMBL/GenBank/DDBJ databases">
        <title>Genomic analysis of Ralstonia spp.</title>
        <authorList>
            <person name="Aburjaile F."/>
            <person name="Ariute J.C."/>
            <person name="Pais A.K.L."/>
            <person name="Albuquerque G.M.R."/>
            <person name="Silva A.M.F."/>
            <person name="Brenig B."/>
            <person name="Azevedo V."/>
            <person name="Matiuzzi M."/>
            <person name="Ramos R."/>
            <person name="Goes-Neto A."/>
            <person name="Soares S."/>
            <person name="Iseppon A.M.B."/>
            <person name="Souza E."/>
            <person name="Gama M."/>
        </authorList>
    </citation>
    <scope>NUCLEOTIDE SEQUENCE</scope>
    <source>
        <strain evidence="2">CCRMRs91</strain>
    </source>
</reference>
<name>A0AAW5ZMW2_RALSL</name>
<accession>A0AAW5ZMW2</accession>
<feature type="region of interest" description="Disordered" evidence="1">
    <location>
        <begin position="85"/>
        <end position="105"/>
    </location>
</feature>
<organism evidence="2 3">
    <name type="scientific">Ralstonia solanacearum</name>
    <name type="common">Pseudomonas solanacearum</name>
    <dbReference type="NCBI Taxonomy" id="305"/>
    <lineage>
        <taxon>Bacteria</taxon>
        <taxon>Pseudomonadati</taxon>
        <taxon>Pseudomonadota</taxon>
        <taxon>Betaproteobacteria</taxon>
        <taxon>Burkholderiales</taxon>
        <taxon>Burkholderiaceae</taxon>
        <taxon>Ralstonia</taxon>
        <taxon>Ralstonia solanacearum species complex</taxon>
    </lineage>
</organism>
<comment type="caution">
    <text evidence="2">The sequence shown here is derived from an EMBL/GenBank/DDBJ whole genome shotgun (WGS) entry which is preliminary data.</text>
</comment>
<dbReference type="Proteomes" id="UP001144050">
    <property type="component" value="Unassembled WGS sequence"/>
</dbReference>
<evidence type="ECO:0000313" key="2">
    <source>
        <dbReference type="EMBL" id="MDB0571765.1"/>
    </source>
</evidence>
<sequence>MTRRQRESSFLQPTWIGKMWKRTSRSSSSSTSTTTPNLERQDSLEKLDTAIANLQDERRQAIARNPALALLEPRSKNTNILLNQASALSADRRRDAGNPKNDATPISKALIDALNNTAESWIKA</sequence>
<proteinExistence type="predicted"/>
<protein>
    <submittedName>
        <fullName evidence="2">Uncharacterized protein</fullName>
    </submittedName>
</protein>
<gene>
    <name evidence="2" type="ORF">LBW59_13420</name>
</gene>
<dbReference type="RefSeq" id="WP_271656694.1">
    <property type="nucleotide sequence ID" value="NZ_JAIVFG010000020.1"/>
</dbReference>
<dbReference type="AlphaFoldDB" id="A0AAW5ZMW2"/>
<feature type="compositionally biased region" description="Low complexity" evidence="1">
    <location>
        <begin position="25"/>
        <end position="35"/>
    </location>
</feature>